<dbReference type="EMBL" id="MCGO01000040">
    <property type="protein sequence ID" value="ORY39270.1"/>
    <property type="molecule type" value="Genomic_DNA"/>
</dbReference>
<dbReference type="Proteomes" id="UP000193642">
    <property type="component" value="Unassembled WGS sequence"/>
</dbReference>
<evidence type="ECO:0000313" key="1">
    <source>
        <dbReference type="EMBL" id="ORY39270.1"/>
    </source>
</evidence>
<sequence length="366" mass="42274">MTTSDRKTGITCHHFALCRNRGDVFEKTLTEALPRSKIFIILVCPSMLESFQTAHQRTSFPLQELEMAIELEGRPKIVPIFFGTSPTQILQNLDQFPNEPHFQNPMSQRNLPVREIVKILCQKWGHFVNITDPDIEGLAAKISTDVTNLEQKDLRWKWLNNTYTQPFDAFISYRVATEKKLARNLFYVLSTQRQKVQHLERGLTIYLDQIRLVNGENWETGFINGLRNSSMVLVLVSRNAVEGFKTAHVRPDNFFLEMEVAFDILDHRLDRGIVIQPVFVDGYIPNPQDFPDECHSHQSSPRMSTISNLIKRLVHLQGLRAYVTQEEGELGACESIAPQVLDRLKDKWEVQRKQAERILLDGFIEE</sequence>
<protein>
    <submittedName>
        <fullName evidence="1">Uncharacterized protein</fullName>
    </submittedName>
</protein>
<comment type="caution">
    <text evidence="1">The sequence shown here is derived from an EMBL/GenBank/DDBJ whole genome shotgun (WGS) entry which is preliminary data.</text>
</comment>
<accession>A0A1Y2BWX8</accession>
<evidence type="ECO:0000313" key="2">
    <source>
        <dbReference type="Proteomes" id="UP000193642"/>
    </source>
</evidence>
<dbReference type="SUPFAM" id="SSF52200">
    <property type="entry name" value="Toll/Interleukin receptor TIR domain"/>
    <property type="match status" value="1"/>
</dbReference>
<dbReference type="OrthoDB" id="2159985at2759"/>
<name>A0A1Y2BWX8_9FUNG</name>
<dbReference type="AlphaFoldDB" id="A0A1Y2BWX8"/>
<keyword evidence="2" id="KW-1185">Reference proteome</keyword>
<proteinExistence type="predicted"/>
<dbReference type="Gene3D" id="3.40.50.10140">
    <property type="entry name" value="Toll/interleukin-1 receptor homology (TIR) domain"/>
    <property type="match status" value="2"/>
</dbReference>
<organism evidence="1 2">
    <name type="scientific">Rhizoclosmatium globosum</name>
    <dbReference type="NCBI Taxonomy" id="329046"/>
    <lineage>
        <taxon>Eukaryota</taxon>
        <taxon>Fungi</taxon>
        <taxon>Fungi incertae sedis</taxon>
        <taxon>Chytridiomycota</taxon>
        <taxon>Chytridiomycota incertae sedis</taxon>
        <taxon>Chytridiomycetes</taxon>
        <taxon>Chytridiales</taxon>
        <taxon>Chytriomycetaceae</taxon>
        <taxon>Rhizoclosmatium</taxon>
    </lineage>
</organism>
<gene>
    <name evidence="1" type="ORF">BCR33DRAFT_740969</name>
</gene>
<dbReference type="InterPro" id="IPR035897">
    <property type="entry name" value="Toll_tir_struct_dom_sf"/>
</dbReference>
<reference evidence="1 2" key="1">
    <citation type="submission" date="2016-07" db="EMBL/GenBank/DDBJ databases">
        <title>Pervasive Adenine N6-methylation of Active Genes in Fungi.</title>
        <authorList>
            <consortium name="DOE Joint Genome Institute"/>
            <person name="Mondo S.J."/>
            <person name="Dannebaum R.O."/>
            <person name="Kuo R.C."/>
            <person name="Labutti K."/>
            <person name="Haridas S."/>
            <person name="Kuo A."/>
            <person name="Salamov A."/>
            <person name="Ahrendt S.R."/>
            <person name="Lipzen A."/>
            <person name="Sullivan W."/>
            <person name="Andreopoulos W.B."/>
            <person name="Clum A."/>
            <person name="Lindquist E."/>
            <person name="Daum C."/>
            <person name="Ramamoorthy G.K."/>
            <person name="Gryganskyi A."/>
            <person name="Culley D."/>
            <person name="Magnuson J.K."/>
            <person name="James T.Y."/>
            <person name="O'Malley M.A."/>
            <person name="Stajich J.E."/>
            <person name="Spatafora J.W."/>
            <person name="Visel A."/>
            <person name="Grigoriev I.V."/>
        </authorList>
    </citation>
    <scope>NUCLEOTIDE SEQUENCE [LARGE SCALE GENOMIC DNA]</scope>
    <source>
        <strain evidence="1 2">JEL800</strain>
    </source>
</reference>